<dbReference type="SUPFAM" id="SSF53167">
    <property type="entry name" value="Purine and uridine phosphorylases"/>
    <property type="match status" value="1"/>
</dbReference>
<accession>A0AAV9NFR8</accession>
<sequence>MTFGYDDYNVAIICPLEVEMSAMRYMLDEEHVRLPGKDNDHNRYILGKLGKHNVAIGYLPQGSQGIGAAAIVATDMRRTFTSIQLRLLVGIGGGTPSPKNDIYLGDVVVGMPDDIHGGVVQYDLGKQTVDGFKRQGFLCPPPVAWRTAVVEMQSDYTAKSNKISEFILQMLETYPKLRKYSRPAPELDVLFPPDIEHRQGESTCDDCGKDKAISRRGVTDPQIFYGTIASGDSVIKNAYERDALSTASGGALCFEMEAAGLSNELPCVVIRGICDYADSHKNDVWHPYAAAAAAACAKELLTCIDLAPVPTVPTLKSYYLVPRQQATNFFGREEELVQISSFFNKETETSRILVLHAMGGQGKTQIALKYCHRARKKYRGIFWINSSLASSAAQSLVTIAHSLDASAVAGLSNEAKADFVRHTLERWDGLWLMVLDNCDNPTYFEDVEHFIPQGGKGNVLFTSRHQGLRELGHLIEIPPMPNDPGVALLLHRYRNINTSQYQLQATPIVKRLGGLALALDQASAYLEYKGIPIGNLSDFLEQYEDNRKKVLQHTAEHFWRYTKINDA</sequence>
<dbReference type="InterPro" id="IPR002182">
    <property type="entry name" value="NB-ARC"/>
</dbReference>
<name>A0AAV9NFR8_9EURO</name>
<evidence type="ECO:0000313" key="3">
    <source>
        <dbReference type="Proteomes" id="UP001358417"/>
    </source>
</evidence>
<keyword evidence="3" id="KW-1185">Reference proteome</keyword>
<dbReference type="PANTHER" id="PTHR46082:SF6">
    <property type="entry name" value="AAA+ ATPASE DOMAIN-CONTAINING PROTEIN-RELATED"/>
    <property type="match status" value="1"/>
</dbReference>
<dbReference type="GO" id="GO:0003824">
    <property type="term" value="F:catalytic activity"/>
    <property type="evidence" value="ECO:0007669"/>
    <property type="project" value="InterPro"/>
</dbReference>
<dbReference type="Pfam" id="PF00931">
    <property type="entry name" value="NB-ARC"/>
    <property type="match status" value="1"/>
</dbReference>
<dbReference type="SUPFAM" id="SSF52540">
    <property type="entry name" value="P-loop containing nucleoside triphosphate hydrolases"/>
    <property type="match status" value="1"/>
</dbReference>
<gene>
    <name evidence="2" type="ORF">LTR84_012274</name>
</gene>
<dbReference type="GO" id="GO:0043531">
    <property type="term" value="F:ADP binding"/>
    <property type="evidence" value="ECO:0007669"/>
    <property type="project" value="InterPro"/>
</dbReference>
<dbReference type="Proteomes" id="UP001358417">
    <property type="component" value="Unassembled WGS sequence"/>
</dbReference>
<dbReference type="PANTHER" id="PTHR46082">
    <property type="entry name" value="ATP/GTP-BINDING PROTEIN-RELATED"/>
    <property type="match status" value="1"/>
</dbReference>
<comment type="caution">
    <text evidence="2">The sequence shown here is derived from an EMBL/GenBank/DDBJ whole genome shotgun (WGS) entry which is preliminary data.</text>
</comment>
<organism evidence="2 3">
    <name type="scientific">Exophiala bonariae</name>
    <dbReference type="NCBI Taxonomy" id="1690606"/>
    <lineage>
        <taxon>Eukaryota</taxon>
        <taxon>Fungi</taxon>
        <taxon>Dikarya</taxon>
        <taxon>Ascomycota</taxon>
        <taxon>Pezizomycotina</taxon>
        <taxon>Eurotiomycetes</taxon>
        <taxon>Chaetothyriomycetidae</taxon>
        <taxon>Chaetothyriales</taxon>
        <taxon>Herpotrichiellaceae</taxon>
        <taxon>Exophiala</taxon>
    </lineage>
</organism>
<dbReference type="InterPro" id="IPR053137">
    <property type="entry name" value="NLR-like"/>
</dbReference>
<dbReference type="InterPro" id="IPR027417">
    <property type="entry name" value="P-loop_NTPase"/>
</dbReference>
<reference evidence="2 3" key="1">
    <citation type="submission" date="2023-08" db="EMBL/GenBank/DDBJ databases">
        <title>Black Yeasts Isolated from many extreme environments.</title>
        <authorList>
            <person name="Coleine C."/>
            <person name="Stajich J.E."/>
            <person name="Selbmann L."/>
        </authorList>
    </citation>
    <scope>NUCLEOTIDE SEQUENCE [LARGE SCALE GENOMIC DNA]</scope>
    <source>
        <strain evidence="2 3">CCFEE 5792</strain>
    </source>
</reference>
<dbReference type="EMBL" id="JAVRRD010000007">
    <property type="protein sequence ID" value="KAK5056742.1"/>
    <property type="molecule type" value="Genomic_DNA"/>
</dbReference>
<dbReference type="GO" id="GO:0009116">
    <property type="term" value="P:nucleoside metabolic process"/>
    <property type="evidence" value="ECO:0007669"/>
    <property type="project" value="InterPro"/>
</dbReference>
<dbReference type="GeneID" id="89980421"/>
<protein>
    <recommendedName>
        <fullName evidence="1">NB-ARC domain-containing protein</fullName>
    </recommendedName>
</protein>
<dbReference type="RefSeq" id="XP_064708458.1">
    <property type="nucleotide sequence ID" value="XM_064855798.1"/>
</dbReference>
<dbReference type="Gene3D" id="3.40.50.300">
    <property type="entry name" value="P-loop containing nucleotide triphosphate hydrolases"/>
    <property type="match status" value="1"/>
</dbReference>
<feature type="domain" description="NB-ARC" evidence="1">
    <location>
        <begin position="335"/>
        <end position="468"/>
    </location>
</feature>
<proteinExistence type="predicted"/>
<evidence type="ECO:0000313" key="2">
    <source>
        <dbReference type="EMBL" id="KAK5056742.1"/>
    </source>
</evidence>
<dbReference type="InterPro" id="IPR035994">
    <property type="entry name" value="Nucleoside_phosphorylase_sf"/>
</dbReference>
<dbReference type="AlphaFoldDB" id="A0AAV9NFR8"/>
<dbReference type="Gene3D" id="3.40.50.1580">
    <property type="entry name" value="Nucleoside phosphorylase domain"/>
    <property type="match status" value="1"/>
</dbReference>
<evidence type="ECO:0000259" key="1">
    <source>
        <dbReference type="Pfam" id="PF00931"/>
    </source>
</evidence>